<protein>
    <recommendedName>
        <fullName evidence="4">SxtJ</fullName>
    </recommendedName>
</protein>
<evidence type="ECO:0000256" key="1">
    <source>
        <dbReference type="SAM" id="Phobius"/>
    </source>
</evidence>
<dbReference type="AlphaFoldDB" id="A0A927FHJ0"/>
<keyword evidence="1" id="KW-1133">Transmembrane helix</keyword>
<dbReference type="Proteomes" id="UP000647424">
    <property type="component" value="Unassembled WGS sequence"/>
</dbReference>
<dbReference type="EMBL" id="JACYFT010000001">
    <property type="protein sequence ID" value="MBD8049720.1"/>
    <property type="molecule type" value="Genomic_DNA"/>
</dbReference>
<keyword evidence="3" id="KW-1185">Reference proteome</keyword>
<proteinExistence type="predicted"/>
<reference evidence="2 3" key="1">
    <citation type="submission" date="2020-09" db="EMBL/GenBank/DDBJ databases">
        <title>Genome seq and assembly of Limnohabitants sp.</title>
        <authorList>
            <person name="Chhetri G."/>
        </authorList>
    </citation>
    <scope>NUCLEOTIDE SEQUENCE [LARGE SCALE GENOMIC DNA]</scope>
    <source>
        <strain evidence="2 3">JUR4</strain>
    </source>
</reference>
<dbReference type="Pfam" id="PF19588">
    <property type="entry name" value="SxtJ"/>
    <property type="match status" value="1"/>
</dbReference>
<keyword evidence="1" id="KW-0472">Membrane</keyword>
<keyword evidence="1" id="KW-0812">Transmembrane</keyword>
<feature type="transmembrane region" description="Helical" evidence="1">
    <location>
        <begin position="40"/>
        <end position="58"/>
    </location>
</feature>
<feature type="transmembrane region" description="Helical" evidence="1">
    <location>
        <begin position="78"/>
        <end position="103"/>
    </location>
</feature>
<evidence type="ECO:0000313" key="3">
    <source>
        <dbReference type="Proteomes" id="UP000647424"/>
    </source>
</evidence>
<evidence type="ECO:0000313" key="2">
    <source>
        <dbReference type="EMBL" id="MBD8049720.1"/>
    </source>
</evidence>
<sequence length="135" mass="15233">MTHNHPLSDRPSNQKFGWVFAALCTGIGIFMQWKSGHTFSLGWFALAILFGVSAAFAPRVLQPLNELWFQVGVFLGRFVSPVVLGLIFFLLITPIAVCMRLAGRDALRMKKRKVSTYWLDREPSGPAPDSYKQQF</sequence>
<comment type="caution">
    <text evidence="2">The sequence shown here is derived from an EMBL/GenBank/DDBJ whole genome shotgun (WGS) entry which is preliminary data.</text>
</comment>
<dbReference type="RefSeq" id="WP_191818169.1">
    <property type="nucleotide sequence ID" value="NZ_JACYFT010000001.1"/>
</dbReference>
<accession>A0A927FHJ0</accession>
<evidence type="ECO:0008006" key="4">
    <source>
        <dbReference type="Google" id="ProtNLM"/>
    </source>
</evidence>
<name>A0A927FHJ0_9BURK</name>
<organism evidence="2 3">
    <name type="scientific">Limnohabitans radicicola</name>
    <dbReference type="NCBI Taxonomy" id="2771427"/>
    <lineage>
        <taxon>Bacteria</taxon>
        <taxon>Pseudomonadati</taxon>
        <taxon>Pseudomonadota</taxon>
        <taxon>Betaproteobacteria</taxon>
        <taxon>Burkholderiales</taxon>
        <taxon>Comamonadaceae</taxon>
        <taxon>Limnohabitans</taxon>
    </lineage>
</organism>
<feature type="transmembrane region" description="Helical" evidence="1">
    <location>
        <begin position="16"/>
        <end position="33"/>
    </location>
</feature>
<dbReference type="InterPro" id="IPR045781">
    <property type="entry name" value="SxtJ"/>
</dbReference>
<gene>
    <name evidence="2" type="ORF">IC609_04120</name>
</gene>